<comment type="caution">
    <text evidence="2">The sequence shown here is derived from an EMBL/GenBank/DDBJ whole genome shotgun (WGS) entry which is preliminary data.</text>
</comment>
<accession>A0A7L2ZK84</accession>
<feature type="non-terminal residue" evidence="2">
    <location>
        <position position="84"/>
    </location>
</feature>
<dbReference type="PROSITE" id="PS01208">
    <property type="entry name" value="VWFC_1"/>
    <property type="match status" value="1"/>
</dbReference>
<dbReference type="Pfam" id="PF00093">
    <property type="entry name" value="VWC"/>
    <property type="match status" value="1"/>
</dbReference>
<protein>
    <submittedName>
        <fullName evidence="2">CO5A2 protein</fullName>
    </submittedName>
</protein>
<dbReference type="FunFam" id="2.10.70.10:FF:000013">
    <property type="entry name" value="Collagen, type I, alpha 1"/>
    <property type="match status" value="1"/>
</dbReference>
<dbReference type="Gene3D" id="6.20.200.20">
    <property type="match status" value="1"/>
</dbReference>
<sequence length="84" mass="9362">GEDGEEIACTQNGQMYLNRDIWKPSPCQICVCDNGAILCDEIQCQDLLECENPQVPPGECCPVCPHTPRDFDPTIGKSPFYSER</sequence>
<feature type="non-terminal residue" evidence="2">
    <location>
        <position position="1"/>
    </location>
</feature>
<dbReference type="EMBL" id="VZTP01013633">
    <property type="protein sequence ID" value="NXT07842.1"/>
    <property type="molecule type" value="Genomic_DNA"/>
</dbReference>
<dbReference type="SMART" id="SM00214">
    <property type="entry name" value="VWC"/>
    <property type="match status" value="1"/>
</dbReference>
<keyword evidence="3" id="KW-1185">Reference proteome</keyword>
<dbReference type="SUPFAM" id="SSF57603">
    <property type="entry name" value="FnI-like domain"/>
    <property type="match status" value="1"/>
</dbReference>
<reference evidence="2 3" key="1">
    <citation type="submission" date="2019-09" db="EMBL/GenBank/DDBJ databases">
        <title>Bird 10,000 Genomes (B10K) Project - Family phase.</title>
        <authorList>
            <person name="Zhang G."/>
        </authorList>
    </citation>
    <scope>NUCLEOTIDE SEQUENCE [LARGE SCALE GENOMIC DNA]</scope>
    <source>
        <strain evidence="2">B10K-DU-012-46</strain>
    </source>
</reference>
<dbReference type="InterPro" id="IPR052624">
    <property type="entry name" value="CRIM1"/>
</dbReference>
<evidence type="ECO:0000313" key="3">
    <source>
        <dbReference type="Proteomes" id="UP000553798"/>
    </source>
</evidence>
<dbReference type="AlphaFoldDB" id="A0A7L2ZK84"/>
<gene>
    <name evidence="2" type="primary">Col5a2_1</name>
    <name evidence="2" type="ORF">PRUFUL_R15039</name>
</gene>
<proteinExistence type="predicted"/>
<evidence type="ECO:0000313" key="2">
    <source>
        <dbReference type="EMBL" id="NXT07842.1"/>
    </source>
</evidence>
<dbReference type="InterPro" id="IPR001007">
    <property type="entry name" value="VWF_dom"/>
</dbReference>
<name>A0A7L2ZK84_9PASE</name>
<dbReference type="PANTHER" id="PTHR46439">
    <property type="entry name" value="CYSTEINE-RICH MOTOR NEURON 1 PROTEIN"/>
    <property type="match status" value="1"/>
</dbReference>
<dbReference type="PROSITE" id="PS50184">
    <property type="entry name" value="VWFC_2"/>
    <property type="match status" value="1"/>
</dbReference>
<feature type="domain" description="VWFC" evidence="1">
    <location>
        <begin position="7"/>
        <end position="65"/>
    </location>
</feature>
<organism evidence="2 3">
    <name type="scientific">Prunella fulvescens</name>
    <name type="common">Brown accentor</name>
    <dbReference type="NCBI Taxonomy" id="670355"/>
    <lineage>
        <taxon>Eukaryota</taxon>
        <taxon>Metazoa</taxon>
        <taxon>Chordata</taxon>
        <taxon>Craniata</taxon>
        <taxon>Vertebrata</taxon>
        <taxon>Euteleostomi</taxon>
        <taxon>Archelosauria</taxon>
        <taxon>Archosauria</taxon>
        <taxon>Dinosauria</taxon>
        <taxon>Saurischia</taxon>
        <taxon>Theropoda</taxon>
        <taxon>Coelurosauria</taxon>
        <taxon>Aves</taxon>
        <taxon>Neognathae</taxon>
        <taxon>Neoaves</taxon>
        <taxon>Telluraves</taxon>
        <taxon>Australaves</taxon>
        <taxon>Passeriformes</taxon>
        <taxon>Passeroidea</taxon>
        <taxon>Prunellidae</taxon>
        <taxon>Prunella</taxon>
    </lineage>
</organism>
<evidence type="ECO:0000259" key="1">
    <source>
        <dbReference type="PROSITE" id="PS50184"/>
    </source>
</evidence>
<dbReference type="Proteomes" id="UP000553798">
    <property type="component" value="Unassembled WGS sequence"/>
</dbReference>